<accession>A0A9X2GLC3</accession>
<sequence length="95" mass="10562">MISYEARVWLLSMATMSVVSWVATASCLLILIDMDKLTGQAAVLLLAWIMAVSAPVTFHAISGWRRVRTVRRVLALGQKQRTAVRGFAEEITSLR</sequence>
<gene>
    <name evidence="2" type="ORF">HD597_006807</name>
</gene>
<name>A0A9X2GLC3_9ACTN</name>
<keyword evidence="1" id="KW-0812">Transmembrane</keyword>
<keyword evidence="1" id="KW-0472">Membrane</keyword>
<comment type="caution">
    <text evidence="2">The sequence shown here is derived from an EMBL/GenBank/DDBJ whole genome shotgun (WGS) entry which is preliminary data.</text>
</comment>
<feature type="transmembrane region" description="Helical" evidence="1">
    <location>
        <begin position="38"/>
        <end position="61"/>
    </location>
</feature>
<evidence type="ECO:0000313" key="3">
    <source>
        <dbReference type="Proteomes" id="UP001139648"/>
    </source>
</evidence>
<proteinExistence type="predicted"/>
<organism evidence="2 3">
    <name type="scientific">Nonomuraea thailandensis</name>
    <dbReference type="NCBI Taxonomy" id="1188745"/>
    <lineage>
        <taxon>Bacteria</taxon>
        <taxon>Bacillati</taxon>
        <taxon>Actinomycetota</taxon>
        <taxon>Actinomycetes</taxon>
        <taxon>Streptosporangiales</taxon>
        <taxon>Streptosporangiaceae</taxon>
        <taxon>Nonomuraea</taxon>
    </lineage>
</organism>
<dbReference type="AlphaFoldDB" id="A0A9X2GLC3"/>
<protein>
    <submittedName>
        <fullName evidence="2">Uncharacterized protein</fullName>
    </submittedName>
</protein>
<keyword evidence="3" id="KW-1185">Reference proteome</keyword>
<evidence type="ECO:0000313" key="2">
    <source>
        <dbReference type="EMBL" id="MCP2359787.1"/>
    </source>
</evidence>
<keyword evidence="1" id="KW-1133">Transmembrane helix</keyword>
<dbReference type="Proteomes" id="UP001139648">
    <property type="component" value="Unassembled WGS sequence"/>
</dbReference>
<evidence type="ECO:0000256" key="1">
    <source>
        <dbReference type="SAM" id="Phobius"/>
    </source>
</evidence>
<dbReference type="RefSeq" id="WP_253747204.1">
    <property type="nucleotide sequence ID" value="NZ_BAABKA010000035.1"/>
</dbReference>
<dbReference type="EMBL" id="JAMZEB010000002">
    <property type="protein sequence ID" value="MCP2359787.1"/>
    <property type="molecule type" value="Genomic_DNA"/>
</dbReference>
<feature type="transmembrane region" description="Helical" evidence="1">
    <location>
        <begin position="9"/>
        <end position="32"/>
    </location>
</feature>
<dbReference type="PROSITE" id="PS51257">
    <property type="entry name" value="PROKAR_LIPOPROTEIN"/>
    <property type="match status" value="1"/>
</dbReference>
<reference evidence="2" key="1">
    <citation type="submission" date="2022-06" db="EMBL/GenBank/DDBJ databases">
        <title>Sequencing the genomes of 1000 actinobacteria strains.</title>
        <authorList>
            <person name="Klenk H.-P."/>
        </authorList>
    </citation>
    <scope>NUCLEOTIDE SEQUENCE</scope>
    <source>
        <strain evidence="2">DSM 46694</strain>
    </source>
</reference>